<dbReference type="EMBL" id="CP087830">
    <property type="protein sequence ID" value="UZA02772.1"/>
    <property type="molecule type" value="Genomic_DNA"/>
</dbReference>
<keyword evidence="3 5" id="KW-1133">Transmembrane helix</keyword>
<proteinExistence type="predicted"/>
<feature type="transmembrane region" description="Helical" evidence="5">
    <location>
        <begin position="6"/>
        <end position="28"/>
    </location>
</feature>
<evidence type="ECO:0000256" key="3">
    <source>
        <dbReference type="ARBA" id="ARBA00022989"/>
    </source>
</evidence>
<keyword evidence="2 5" id="KW-0812">Transmembrane</keyword>
<gene>
    <name evidence="7" type="ORF">LP092_12640</name>
</gene>
<dbReference type="PANTHER" id="PTHR31310">
    <property type="match status" value="1"/>
</dbReference>
<reference evidence="7" key="1">
    <citation type="journal article" date="2022" name="BMC Microbiol.">
        <title>Whole genome sequencing of Moraxella bovis strains from North America reveals two genotypes with different genetic determinants.</title>
        <authorList>
            <person name="Wynn E.L."/>
            <person name="Hille M.M."/>
            <person name="Loy J.D."/>
            <person name="Schuller G."/>
            <person name="Kuhn K.L."/>
            <person name="Dickey A.M."/>
            <person name="Bono J.L."/>
            <person name="Clawson M.L."/>
        </authorList>
    </citation>
    <scope>NUCLEOTIDE SEQUENCE</scope>
    <source>
        <strain evidence="7">SAM102599</strain>
    </source>
</reference>
<dbReference type="Pfam" id="PF14378">
    <property type="entry name" value="PAP2_3"/>
    <property type="match status" value="1"/>
</dbReference>
<sequence length="82" mass="9243">MQRSIVGIDAFPSLHTGFAVFINGFFFINQRYKIGLALLPITIGLMISTQYFAFHYGVDLLAGFILAIGVLMFINYYQKVQS</sequence>
<dbReference type="InterPro" id="IPR036938">
    <property type="entry name" value="PAP2/HPO_sf"/>
</dbReference>
<organism evidence="7 8">
    <name type="scientific">Moraxella bovis</name>
    <dbReference type="NCBI Taxonomy" id="476"/>
    <lineage>
        <taxon>Bacteria</taxon>
        <taxon>Pseudomonadati</taxon>
        <taxon>Pseudomonadota</taxon>
        <taxon>Gammaproteobacteria</taxon>
        <taxon>Moraxellales</taxon>
        <taxon>Moraxellaceae</taxon>
        <taxon>Moraxella</taxon>
    </lineage>
</organism>
<dbReference type="PANTHER" id="PTHR31310:SF7">
    <property type="entry name" value="PA-PHOSPHATASE RELATED-FAMILY PROTEIN DDB_G0268928"/>
    <property type="match status" value="1"/>
</dbReference>
<evidence type="ECO:0000313" key="8">
    <source>
        <dbReference type="Proteomes" id="UP001163632"/>
    </source>
</evidence>
<name>A0ABY6M7R4_MORBO</name>
<dbReference type="Proteomes" id="UP001163632">
    <property type="component" value="Chromosome"/>
</dbReference>
<evidence type="ECO:0000313" key="7">
    <source>
        <dbReference type="EMBL" id="UZA02772.1"/>
    </source>
</evidence>
<evidence type="ECO:0000256" key="2">
    <source>
        <dbReference type="ARBA" id="ARBA00022692"/>
    </source>
</evidence>
<evidence type="ECO:0000256" key="4">
    <source>
        <dbReference type="ARBA" id="ARBA00023136"/>
    </source>
</evidence>
<keyword evidence="4 5" id="KW-0472">Membrane</keyword>
<dbReference type="RefSeq" id="WP_264697064.1">
    <property type="nucleotide sequence ID" value="NZ_CP087830.1"/>
</dbReference>
<feature type="transmembrane region" description="Helical" evidence="5">
    <location>
        <begin position="60"/>
        <end position="77"/>
    </location>
</feature>
<dbReference type="InterPro" id="IPR026841">
    <property type="entry name" value="Aur1/Ipt1"/>
</dbReference>
<accession>A0ABY6M7R4</accession>
<keyword evidence="8" id="KW-1185">Reference proteome</keyword>
<evidence type="ECO:0000256" key="5">
    <source>
        <dbReference type="SAM" id="Phobius"/>
    </source>
</evidence>
<comment type="subcellular location">
    <subcellularLocation>
        <location evidence="1">Membrane</location>
        <topology evidence="1">Multi-pass membrane protein</topology>
    </subcellularLocation>
</comment>
<dbReference type="InterPro" id="IPR052185">
    <property type="entry name" value="IPC_Synthase-Related"/>
</dbReference>
<feature type="domain" description="Inositolphosphotransferase Aur1/Ipt1" evidence="6">
    <location>
        <begin position="8"/>
        <end position="71"/>
    </location>
</feature>
<dbReference type="SUPFAM" id="SSF48317">
    <property type="entry name" value="Acid phosphatase/Vanadium-dependent haloperoxidase"/>
    <property type="match status" value="1"/>
</dbReference>
<feature type="transmembrane region" description="Helical" evidence="5">
    <location>
        <begin position="35"/>
        <end position="54"/>
    </location>
</feature>
<dbReference type="Gene3D" id="1.20.144.10">
    <property type="entry name" value="Phosphatidic acid phosphatase type 2/haloperoxidase"/>
    <property type="match status" value="1"/>
</dbReference>
<evidence type="ECO:0000256" key="1">
    <source>
        <dbReference type="ARBA" id="ARBA00004141"/>
    </source>
</evidence>
<protein>
    <submittedName>
        <fullName evidence="7">Phosphatase PAP2 family protein</fullName>
    </submittedName>
</protein>
<evidence type="ECO:0000259" key="6">
    <source>
        <dbReference type="Pfam" id="PF14378"/>
    </source>
</evidence>